<organism evidence="2 3">
    <name type="scientific">Candidatus Accumulibacter adjunctus</name>
    <dbReference type="NCBI Taxonomy" id="1454001"/>
    <lineage>
        <taxon>Bacteria</taxon>
        <taxon>Pseudomonadati</taxon>
        <taxon>Pseudomonadota</taxon>
        <taxon>Betaproteobacteria</taxon>
        <taxon>Candidatus Accumulibacter</taxon>
    </lineage>
</organism>
<protein>
    <submittedName>
        <fullName evidence="2">Uncharacterized protein</fullName>
    </submittedName>
</protein>
<proteinExistence type="predicted"/>
<dbReference type="AlphaFoldDB" id="A0A011PPH0"/>
<dbReference type="PATRIC" id="fig|1454001.3.peg.1479"/>
<evidence type="ECO:0000313" key="2">
    <source>
        <dbReference type="EMBL" id="EXI68209.1"/>
    </source>
</evidence>
<keyword evidence="1" id="KW-0812">Transmembrane</keyword>
<gene>
    <name evidence="2" type="ORF">AW08_01427</name>
</gene>
<evidence type="ECO:0000256" key="1">
    <source>
        <dbReference type="SAM" id="Phobius"/>
    </source>
</evidence>
<keyword evidence="1" id="KW-1133">Transmembrane helix</keyword>
<keyword evidence="1" id="KW-0472">Membrane</keyword>
<accession>A0A011PPH0</accession>
<evidence type="ECO:0000313" key="3">
    <source>
        <dbReference type="Proteomes" id="UP000020218"/>
    </source>
</evidence>
<dbReference type="Proteomes" id="UP000020218">
    <property type="component" value="Unassembled WGS sequence"/>
</dbReference>
<dbReference type="EMBL" id="JFAX01000006">
    <property type="protein sequence ID" value="EXI68209.1"/>
    <property type="molecule type" value="Genomic_DNA"/>
</dbReference>
<comment type="caution">
    <text evidence="2">The sequence shown here is derived from an EMBL/GenBank/DDBJ whole genome shotgun (WGS) entry which is preliminary data.</text>
</comment>
<sequence>MPSKEEFLKRIPAARQRLGRSRKVVRQTARGAFQRLAQHAASGILVVAMAVVFVLPDPISQACDVRHRADHAS</sequence>
<keyword evidence="3" id="KW-1185">Reference proteome</keyword>
<name>A0A011PPH0_9PROT</name>
<dbReference type="STRING" id="1454001.AW08_01427"/>
<feature type="transmembrane region" description="Helical" evidence="1">
    <location>
        <begin position="36"/>
        <end position="55"/>
    </location>
</feature>
<reference evidence="2" key="1">
    <citation type="submission" date="2014-02" db="EMBL/GenBank/DDBJ databases">
        <title>Expanding our view of genomic diversity in Candidatus Accumulibacter clades.</title>
        <authorList>
            <person name="Skennerton C.T."/>
            <person name="Barr J.J."/>
            <person name="Slater F.R."/>
            <person name="Bond P.L."/>
            <person name="Tyson G.W."/>
        </authorList>
    </citation>
    <scope>NUCLEOTIDE SEQUENCE [LARGE SCALE GENOMIC DNA]</scope>
</reference>